<accession>A0A1H3X6C6</accession>
<evidence type="ECO:0000256" key="1">
    <source>
        <dbReference type="SAM" id="SignalP"/>
    </source>
</evidence>
<dbReference type="Proteomes" id="UP000198850">
    <property type="component" value="Unassembled WGS sequence"/>
</dbReference>
<protein>
    <recommendedName>
        <fullName evidence="4">DUF481 domain-containing protein</fullName>
    </recommendedName>
</protein>
<dbReference type="STRING" id="425514.SAMN05443550_101497"/>
<name>A0A1H3X6C6_9SPHI</name>
<reference evidence="2 3" key="1">
    <citation type="submission" date="2016-10" db="EMBL/GenBank/DDBJ databases">
        <authorList>
            <person name="de Groot N.N."/>
        </authorList>
    </citation>
    <scope>NUCLEOTIDE SEQUENCE [LARGE SCALE GENOMIC DNA]</scope>
    <source>
        <strain evidence="2 3">DSM 19033</strain>
    </source>
</reference>
<feature type="chain" id="PRO_5011690888" description="DUF481 domain-containing protein" evidence="1">
    <location>
        <begin position="22"/>
        <end position="247"/>
    </location>
</feature>
<keyword evidence="1" id="KW-0732">Signal</keyword>
<dbReference type="RefSeq" id="WP_175470457.1">
    <property type="nucleotide sequence ID" value="NZ_FNRA01000001.1"/>
</dbReference>
<evidence type="ECO:0000313" key="2">
    <source>
        <dbReference type="EMBL" id="SDZ94194.1"/>
    </source>
</evidence>
<evidence type="ECO:0008006" key="4">
    <source>
        <dbReference type="Google" id="ProtNLM"/>
    </source>
</evidence>
<evidence type="ECO:0000313" key="3">
    <source>
        <dbReference type="Proteomes" id="UP000198850"/>
    </source>
</evidence>
<feature type="signal peptide" evidence="1">
    <location>
        <begin position="1"/>
        <end position="21"/>
    </location>
</feature>
<proteinExistence type="predicted"/>
<gene>
    <name evidence="2" type="ORF">SAMN05443550_101497</name>
</gene>
<dbReference type="EMBL" id="FNRA01000001">
    <property type="protein sequence ID" value="SDZ94194.1"/>
    <property type="molecule type" value="Genomic_DNA"/>
</dbReference>
<sequence length="247" mass="28549">MPVKPDYFYLILSFFLLPVNAAAQFTDSIHYSVNYATAGSINKTNDGQTYLLNNAAKFGIKKKAFSLNFSNSWVYGKQDRQLTNNDFSSSLDFNLYSSVPHFFYWGLANYNTSKSLQINNQLLTGAGVAYSIYDRKDAYLNISDGFLFDSSDLLLKGDFRDVYQTYRNSLRVVFKFVIREYIVLDNSTFFQPSLKRADDYNFRSNSALSFKVSKWLSLTTALNYNRVSRTDRENLLFTYGLSFEKFF</sequence>
<keyword evidence="3" id="KW-1185">Reference proteome</keyword>
<organism evidence="2 3">
    <name type="scientific">Pedobacter hartonius</name>
    <dbReference type="NCBI Taxonomy" id="425514"/>
    <lineage>
        <taxon>Bacteria</taxon>
        <taxon>Pseudomonadati</taxon>
        <taxon>Bacteroidota</taxon>
        <taxon>Sphingobacteriia</taxon>
        <taxon>Sphingobacteriales</taxon>
        <taxon>Sphingobacteriaceae</taxon>
        <taxon>Pedobacter</taxon>
    </lineage>
</organism>
<dbReference type="InterPro" id="IPR007433">
    <property type="entry name" value="DUF481"/>
</dbReference>
<dbReference type="Pfam" id="PF04338">
    <property type="entry name" value="DUF481"/>
    <property type="match status" value="1"/>
</dbReference>
<dbReference type="AlphaFoldDB" id="A0A1H3X6C6"/>